<evidence type="ECO:0000256" key="1">
    <source>
        <dbReference type="ARBA" id="ARBA00010062"/>
    </source>
</evidence>
<dbReference type="EMBL" id="BMYS01000036">
    <property type="protein sequence ID" value="GGW97142.1"/>
    <property type="molecule type" value="Genomic_DNA"/>
</dbReference>
<evidence type="ECO:0000259" key="4">
    <source>
        <dbReference type="Pfam" id="PF13458"/>
    </source>
</evidence>
<gene>
    <name evidence="5" type="ORF">GCM10011450_28260</name>
</gene>
<dbReference type="InterPro" id="IPR028082">
    <property type="entry name" value="Peripla_BP_I"/>
</dbReference>
<proteinExistence type="inferred from homology"/>
<keyword evidence="2 3" id="KW-0732">Signal</keyword>
<name>A0A918JR37_9BURK</name>
<evidence type="ECO:0000256" key="3">
    <source>
        <dbReference type="SAM" id="SignalP"/>
    </source>
</evidence>
<reference evidence="5" key="1">
    <citation type="journal article" date="2014" name="Int. J. Syst. Evol. Microbiol.">
        <title>Complete genome sequence of Corynebacterium casei LMG S-19264T (=DSM 44701T), isolated from a smear-ripened cheese.</title>
        <authorList>
            <consortium name="US DOE Joint Genome Institute (JGI-PGF)"/>
            <person name="Walter F."/>
            <person name="Albersmeier A."/>
            <person name="Kalinowski J."/>
            <person name="Ruckert C."/>
        </authorList>
    </citation>
    <scope>NUCLEOTIDE SEQUENCE</scope>
    <source>
        <strain evidence="5">KCTC 23732</strain>
    </source>
</reference>
<dbReference type="Pfam" id="PF13458">
    <property type="entry name" value="Peripla_BP_6"/>
    <property type="match status" value="1"/>
</dbReference>
<feature type="signal peptide" evidence="3">
    <location>
        <begin position="1"/>
        <end position="23"/>
    </location>
</feature>
<organism evidence="5 6">
    <name type="scientific">Advenella faeciporci</name>
    <dbReference type="NCBI Taxonomy" id="797535"/>
    <lineage>
        <taxon>Bacteria</taxon>
        <taxon>Pseudomonadati</taxon>
        <taxon>Pseudomonadota</taxon>
        <taxon>Betaproteobacteria</taxon>
        <taxon>Burkholderiales</taxon>
        <taxon>Alcaligenaceae</taxon>
    </lineage>
</organism>
<dbReference type="InterPro" id="IPR051010">
    <property type="entry name" value="BCAA_transport"/>
</dbReference>
<reference evidence="5" key="2">
    <citation type="submission" date="2020-09" db="EMBL/GenBank/DDBJ databases">
        <authorList>
            <person name="Sun Q."/>
            <person name="Kim S."/>
        </authorList>
    </citation>
    <scope>NUCLEOTIDE SEQUENCE</scope>
    <source>
        <strain evidence="5">KCTC 23732</strain>
    </source>
</reference>
<dbReference type="Proteomes" id="UP000608345">
    <property type="component" value="Unassembled WGS sequence"/>
</dbReference>
<dbReference type="Gene3D" id="3.40.50.2300">
    <property type="match status" value="2"/>
</dbReference>
<feature type="domain" description="Leucine-binding protein" evidence="4">
    <location>
        <begin position="31"/>
        <end position="366"/>
    </location>
</feature>
<dbReference type="AlphaFoldDB" id="A0A918JR37"/>
<comment type="caution">
    <text evidence="5">The sequence shown here is derived from an EMBL/GenBank/DDBJ whole genome shotgun (WGS) entry which is preliminary data.</text>
</comment>
<dbReference type="CDD" id="cd06327">
    <property type="entry name" value="PBP1_SBP-like"/>
    <property type="match status" value="1"/>
</dbReference>
<feature type="chain" id="PRO_5036918294" evidence="3">
    <location>
        <begin position="24"/>
        <end position="404"/>
    </location>
</feature>
<accession>A0A918JR37</accession>
<dbReference type="PANTHER" id="PTHR30483:SF6">
    <property type="entry name" value="PERIPLASMIC BINDING PROTEIN OF ABC TRANSPORTER FOR NATURAL AMINO ACIDS"/>
    <property type="match status" value="1"/>
</dbReference>
<sequence length="404" mass="43990">MIKSFVKTAIAAGLGMHLGLANAAGISDDIVKIGVLSDMAGVYADTAGAGSVTAAKMAIEDFGGTVLGKKIELVSMDHQNKADVGANTARRWFDVDKVDTIVDINNTAVHYAVKNIAEEKNRLLLNTAAASSDITGKHCSPMTIHWPYDTYALARTTAKAITDQGSKKWYMIGVDYAFGKAMVEDVANTLKENNASIVGSVYHPLNSMDFSSYVLSAQGSDAEVVGLANVANDMINTIKTANQFQLTATKKLAATVLFITDVHALGLEAAKDMYATTAFYWDQNDATRQWAKRFHERENRMPTQIHASAYSAVTSYLRAIEAAGTDDTSTVIKTMKSTPIHDFTTKNGYIREDGRVIHDMYLIQVKSPEESKYPWDYYKIVATAPGDEAFRPMDQGGCSFIAKN</sequence>
<dbReference type="InterPro" id="IPR028081">
    <property type="entry name" value="Leu-bd"/>
</dbReference>
<evidence type="ECO:0000313" key="5">
    <source>
        <dbReference type="EMBL" id="GGW97142.1"/>
    </source>
</evidence>
<dbReference type="RefSeq" id="WP_189386149.1">
    <property type="nucleotide sequence ID" value="NZ_BAABFY010000035.1"/>
</dbReference>
<protein>
    <submittedName>
        <fullName evidence="5">ABC transporter substrate-binding protein</fullName>
    </submittedName>
</protein>
<evidence type="ECO:0000256" key="2">
    <source>
        <dbReference type="ARBA" id="ARBA00022729"/>
    </source>
</evidence>
<dbReference type="PANTHER" id="PTHR30483">
    <property type="entry name" value="LEUCINE-SPECIFIC-BINDING PROTEIN"/>
    <property type="match status" value="1"/>
</dbReference>
<evidence type="ECO:0000313" key="6">
    <source>
        <dbReference type="Proteomes" id="UP000608345"/>
    </source>
</evidence>
<comment type="similarity">
    <text evidence="1">Belongs to the leucine-binding protein family.</text>
</comment>
<keyword evidence="6" id="KW-1185">Reference proteome</keyword>
<dbReference type="SUPFAM" id="SSF53822">
    <property type="entry name" value="Periplasmic binding protein-like I"/>
    <property type="match status" value="1"/>
</dbReference>